<feature type="transmembrane region" description="Helical" evidence="7">
    <location>
        <begin position="226"/>
        <end position="246"/>
    </location>
</feature>
<feature type="transmembrane region" description="Helical" evidence="7">
    <location>
        <begin position="7"/>
        <end position="28"/>
    </location>
</feature>
<dbReference type="RefSeq" id="WP_380001337.1">
    <property type="nucleotide sequence ID" value="NZ_JBHSGN010000156.1"/>
</dbReference>
<dbReference type="Gene3D" id="3.30.565.10">
    <property type="entry name" value="Histidine kinase-like ATPase, C-terminal domain"/>
    <property type="match status" value="1"/>
</dbReference>
<dbReference type="Pfam" id="PF02518">
    <property type="entry name" value="HATPase_c"/>
    <property type="match status" value="1"/>
</dbReference>
<dbReference type="SUPFAM" id="SSF47384">
    <property type="entry name" value="Homodimeric domain of signal transducing histidine kinase"/>
    <property type="match status" value="1"/>
</dbReference>
<dbReference type="PROSITE" id="PS50109">
    <property type="entry name" value="HIS_KIN"/>
    <property type="match status" value="1"/>
</dbReference>
<keyword evidence="10" id="KW-1185">Reference proteome</keyword>
<sequence>METRIKIIYWLTIIALAALVVIQGYWLFNQYTYTLVQYEGELFEKTIHVGQMDRNLRKELHDEGFKIMTWWKMEATQNNVSTFNPELEWVFDTYIIDTREIEHYNSMSLQQIDSLSEVSKDIEKYRFDIKIPNREYDVYDALERFHINKLCPFNTERFDSLLLTQGIKALSIKTEVTDSMVWNPHKISHTSIWNPTMEVTYPFNILQKEQVRITYKLGGSPILGKMLKSLLCSILISLLLAFCLIYQIRTIIKQQRIDELRKDFIKTMIHELKRPVATLKMCISFMKNDKMMQDKTMKDDIIHSSQNELDNLSSYFSKLRDLTYGDMEEIPLNLSTFNIKRLIEECIEKQNLPVDRQITITACFDNDNVEITADRMHVINIICNLLENAVKYSEGETSILIDGHSIDNKYIIEVSDNGFGISLAECPFVFDKFFRSSNIINKNIPGIGLGLSYVKLLVIAHKGKISLESTLASGSKFIIEIPKK</sequence>
<keyword evidence="5 9" id="KW-0418">Kinase</keyword>
<dbReference type="EMBL" id="JBHSGN010000156">
    <property type="protein sequence ID" value="MFC4676777.1"/>
    <property type="molecule type" value="Genomic_DNA"/>
</dbReference>
<gene>
    <name evidence="9" type="ORF">ACFO6W_24135</name>
</gene>
<evidence type="ECO:0000256" key="4">
    <source>
        <dbReference type="ARBA" id="ARBA00022679"/>
    </source>
</evidence>
<keyword evidence="4" id="KW-0808">Transferase</keyword>
<evidence type="ECO:0000313" key="9">
    <source>
        <dbReference type="EMBL" id="MFC4676777.1"/>
    </source>
</evidence>
<dbReference type="SMART" id="SM00388">
    <property type="entry name" value="HisKA"/>
    <property type="match status" value="1"/>
</dbReference>
<dbReference type="InterPro" id="IPR050351">
    <property type="entry name" value="BphY/WalK/GraS-like"/>
</dbReference>
<evidence type="ECO:0000259" key="8">
    <source>
        <dbReference type="PROSITE" id="PS50109"/>
    </source>
</evidence>
<evidence type="ECO:0000256" key="2">
    <source>
        <dbReference type="ARBA" id="ARBA00012438"/>
    </source>
</evidence>
<dbReference type="InterPro" id="IPR005467">
    <property type="entry name" value="His_kinase_dom"/>
</dbReference>
<dbReference type="Gene3D" id="1.10.287.130">
    <property type="match status" value="1"/>
</dbReference>
<keyword evidence="7" id="KW-0472">Membrane</keyword>
<dbReference type="Proteomes" id="UP001596023">
    <property type="component" value="Unassembled WGS sequence"/>
</dbReference>
<dbReference type="InterPro" id="IPR036890">
    <property type="entry name" value="HATPase_C_sf"/>
</dbReference>
<evidence type="ECO:0000256" key="1">
    <source>
        <dbReference type="ARBA" id="ARBA00000085"/>
    </source>
</evidence>
<evidence type="ECO:0000256" key="3">
    <source>
        <dbReference type="ARBA" id="ARBA00022553"/>
    </source>
</evidence>
<evidence type="ECO:0000313" key="10">
    <source>
        <dbReference type="Proteomes" id="UP001596023"/>
    </source>
</evidence>
<dbReference type="PANTHER" id="PTHR45453">
    <property type="entry name" value="PHOSPHATE REGULON SENSOR PROTEIN PHOR"/>
    <property type="match status" value="1"/>
</dbReference>
<dbReference type="PANTHER" id="PTHR45453:SF1">
    <property type="entry name" value="PHOSPHATE REGULON SENSOR PROTEIN PHOR"/>
    <property type="match status" value="1"/>
</dbReference>
<dbReference type="InterPro" id="IPR004358">
    <property type="entry name" value="Sig_transdc_His_kin-like_C"/>
</dbReference>
<dbReference type="SUPFAM" id="SSF55874">
    <property type="entry name" value="ATPase domain of HSP90 chaperone/DNA topoisomerase II/histidine kinase"/>
    <property type="match status" value="1"/>
</dbReference>
<evidence type="ECO:0000256" key="7">
    <source>
        <dbReference type="SAM" id="Phobius"/>
    </source>
</evidence>
<accession>A0ABV9L3E5</accession>
<dbReference type="InterPro" id="IPR003661">
    <property type="entry name" value="HisK_dim/P_dom"/>
</dbReference>
<keyword evidence="3" id="KW-0597">Phosphoprotein</keyword>
<dbReference type="GO" id="GO:0016301">
    <property type="term" value="F:kinase activity"/>
    <property type="evidence" value="ECO:0007669"/>
    <property type="project" value="UniProtKB-KW"/>
</dbReference>
<keyword evidence="6" id="KW-0902">Two-component regulatory system</keyword>
<dbReference type="EC" id="2.7.13.3" evidence="2"/>
<name>A0ABV9L3E5_9BACT</name>
<keyword evidence="7" id="KW-0812">Transmembrane</keyword>
<evidence type="ECO:0000256" key="5">
    <source>
        <dbReference type="ARBA" id="ARBA00022777"/>
    </source>
</evidence>
<feature type="domain" description="Histidine kinase" evidence="8">
    <location>
        <begin position="267"/>
        <end position="484"/>
    </location>
</feature>
<dbReference type="InterPro" id="IPR036097">
    <property type="entry name" value="HisK_dim/P_sf"/>
</dbReference>
<dbReference type="CDD" id="cd00082">
    <property type="entry name" value="HisKA"/>
    <property type="match status" value="1"/>
</dbReference>
<comment type="catalytic activity">
    <reaction evidence="1">
        <text>ATP + protein L-histidine = ADP + protein N-phospho-L-histidine.</text>
        <dbReference type="EC" id="2.7.13.3"/>
    </reaction>
</comment>
<dbReference type="InterPro" id="IPR003594">
    <property type="entry name" value="HATPase_dom"/>
</dbReference>
<comment type="caution">
    <text evidence="9">The sequence shown here is derived from an EMBL/GenBank/DDBJ whole genome shotgun (WGS) entry which is preliminary data.</text>
</comment>
<reference evidence="10" key="1">
    <citation type="journal article" date="2019" name="Int. J. Syst. Evol. Microbiol.">
        <title>The Global Catalogue of Microorganisms (GCM) 10K type strain sequencing project: providing services to taxonomists for standard genome sequencing and annotation.</title>
        <authorList>
            <consortium name="The Broad Institute Genomics Platform"/>
            <consortium name="The Broad Institute Genome Sequencing Center for Infectious Disease"/>
            <person name="Wu L."/>
            <person name="Ma J."/>
        </authorList>
    </citation>
    <scope>NUCLEOTIDE SEQUENCE [LARGE SCALE GENOMIC DNA]</scope>
    <source>
        <strain evidence="10">CCUG 66188</strain>
    </source>
</reference>
<organism evidence="9 10">
    <name type="scientific">Dysgonomonas termitidis</name>
    <dbReference type="NCBI Taxonomy" id="1516126"/>
    <lineage>
        <taxon>Bacteria</taxon>
        <taxon>Pseudomonadati</taxon>
        <taxon>Bacteroidota</taxon>
        <taxon>Bacteroidia</taxon>
        <taxon>Bacteroidales</taxon>
        <taxon>Dysgonomonadaceae</taxon>
        <taxon>Dysgonomonas</taxon>
    </lineage>
</organism>
<dbReference type="PRINTS" id="PR00344">
    <property type="entry name" value="BCTRLSENSOR"/>
</dbReference>
<proteinExistence type="predicted"/>
<keyword evidence="7" id="KW-1133">Transmembrane helix</keyword>
<protein>
    <recommendedName>
        <fullName evidence="2">histidine kinase</fullName>
        <ecNumber evidence="2">2.7.13.3</ecNumber>
    </recommendedName>
</protein>
<dbReference type="SMART" id="SM00387">
    <property type="entry name" value="HATPase_c"/>
    <property type="match status" value="1"/>
</dbReference>
<evidence type="ECO:0000256" key="6">
    <source>
        <dbReference type="ARBA" id="ARBA00023012"/>
    </source>
</evidence>